<gene>
    <name evidence="2" type="ORF">LIQ08_09890</name>
    <name evidence="1" type="ORF">LIQ10_15300</name>
    <name evidence="7" type="ORF">O4N78_09060</name>
    <name evidence="4" type="ORF">OZZ16_02870</name>
    <name evidence="3" type="ORF">OZZ17_04970</name>
    <name evidence="6" type="ORF">PNU63_11595</name>
    <name evidence="5" type="ORF">PNW85_09705</name>
    <name evidence="9" type="ORF">RGLFYP19_01517</name>
    <name evidence="8" type="ORF">RGLFYP36_00074</name>
</gene>
<dbReference type="EMBL" id="JAJBNC010000030">
    <property type="protein sequence ID" value="MCB5495084.1"/>
    <property type="molecule type" value="Genomic_DNA"/>
</dbReference>
<dbReference type="EMBL" id="CACRUK010000019">
    <property type="protein sequence ID" value="VYU13190.1"/>
    <property type="molecule type" value="Genomic_DNA"/>
</dbReference>
<dbReference type="Proteomes" id="UP001076974">
    <property type="component" value="Unassembled WGS sequence"/>
</dbReference>
<proteinExistence type="predicted"/>
<dbReference type="AlphaFoldDB" id="A0A6N3C8L4"/>
<dbReference type="EMBL" id="JAQMLR010000011">
    <property type="protein sequence ID" value="MDB8739402.1"/>
    <property type="molecule type" value="Genomic_DNA"/>
</dbReference>
<evidence type="ECO:0000313" key="1">
    <source>
        <dbReference type="EMBL" id="MCB5495084.1"/>
    </source>
</evidence>
<dbReference type="Proteomes" id="UP001149331">
    <property type="component" value="Unassembled WGS sequence"/>
</dbReference>
<dbReference type="EMBL" id="JAJBOM010000012">
    <property type="protein sequence ID" value="MCB5619460.1"/>
    <property type="molecule type" value="Genomic_DNA"/>
</dbReference>
<evidence type="ECO:0000313" key="2">
    <source>
        <dbReference type="EMBL" id="MCB5619460.1"/>
    </source>
</evidence>
<dbReference type="Proteomes" id="UP001297370">
    <property type="component" value="Unassembled WGS sequence"/>
</dbReference>
<evidence type="ECO:0000313" key="5">
    <source>
        <dbReference type="EMBL" id="MDB8686949.1"/>
    </source>
</evidence>
<protein>
    <submittedName>
        <fullName evidence="9">Uncharacterized protein</fullName>
    </submittedName>
</protein>
<dbReference type="RefSeq" id="WP_004844116.1">
    <property type="nucleotide sequence ID" value="NZ_AP031446.1"/>
</dbReference>
<evidence type="ECO:0000313" key="8">
    <source>
        <dbReference type="EMBL" id="VYT65270.1"/>
    </source>
</evidence>
<name>A0A6N3C8L4_MEDGN</name>
<evidence type="ECO:0000313" key="3">
    <source>
        <dbReference type="EMBL" id="MCZ0666894.1"/>
    </source>
</evidence>
<reference evidence="3" key="3">
    <citation type="submission" date="2022-11" db="EMBL/GenBank/DDBJ databases">
        <title>Temperate bacteriophages infecting mucin-degrading bacterium Ruminococcus gnavus from the human gut.</title>
        <authorList>
            <person name="Buttimer C."/>
        </authorList>
    </citation>
    <scope>NUCLEOTIDE SEQUENCE</scope>
    <source>
        <strain evidence="3">CCUG 49994</strain>
        <strain evidence="4">CCUG 52279</strain>
    </source>
</reference>
<reference evidence="7" key="4">
    <citation type="submission" date="2022-12" db="EMBL/GenBank/DDBJ databases">
        <title>Genome of R. gnavus strain RSHDN_120.</title>
        <authorList>
            <person name="Abdugheni R."/>
        </authorList>
    </citation>
    <scope>NUCLEOTIDE SEQUENCE</scope>
    <source>
        <strain evidence="7">RSHDN_120</strain>
    </source>
</reference>
<evidence type="ECO:0000313" key="4">
    <source>
        <dbReference type="EMBL" id="MCZ0688868.1"/>
    </source>
</evidence>
<sequence length="55" mass="6466">MKKTVRFFAKVFLAVSAVTAVLFTIYMTNADSKLIEFIYDKLLHYHETKKVEDHI</sequence>
<dbReference type="EMBL" id="JAPRBD010000002">
    <property type="protein sequence ID" value="MCZ0688868.1"/>
    <property type="molecule type" value="Genomic_DNA"/>
</dbReference>
<dbReference type="Proteomes" id="UP001079535">
    <property type="component" value="Unassembled WGS sequence"/>
</dbReference>
<dbReference type="Proteomes" id="UP001212160">
    <property type="component" value="Unassembled WGS sequence"/>
</dbReference>
<evidence type="ECO:0000313" key="9">
    <source>
        <dbReference type="EMBL" id="VYU13190.1"/>
    </source>
</evidence>
<reference evidence="5" key="5">
    <citation type="submission" date="2023-01" db="EMBL/GenBank/DDBJ databases">
        <title>Human gut microbiome strain richness.</title>
        <authorList>
            <person name="Chen-Liaw A."/>
        </authorList>
    </citation>
    <scope>NUCLEOTIDE SEQUENCE</scope>
    <source>
        <strain evidence="6">1001217st1_A9_1001217B_191108</strain>
        <strain evidence="5">RTP21484st1_H11_RTP21484_190118</strain>
    </source>
</reference>
<dbReference type="EMBL" id="JAQMLA010000024">
    <property type="protein sequence ID" value="MDB8686949.1"/>
    <property type="molecule type" value="Genomic_DNA"/>
</dbReference>
<dbReference type="EMBL" id="CACRUU010000002">
    <property type="protein sequence ID" value="VYT65270.1"/>
    <property type="molecule type" value="Genomic_DNA"/>
</dbReference>
<dbReference type="Proteomes" id="UP001211731">
    <property type="component" value="Unassembled WGS sequence"/>
</dbReference>
<reference evidence="1" key="2">
    <citation type="submission" date="2021-10" db="EMBL/GenBank/DDBJ databases">
        <title>Collection of gut derived symbiotic bacterial strains cultured from healthy donors.</title>
        <authorList>
            <person name="Lin H."/>
            <person name="Littmann E."/>
            <person name="Claire K."/>
            <person name="Pamer E."/>
        </authorList>
    </citation>
    <scope>NUCLEOTIDE SEQUENCE</scope>
    <source>
        <strain evidence="2">MSK.23.18</strain>
        <strain evidence="1">MSK.23.4</strain>
    </source>
</reference>
<dbReference type="GeneID" id="57435483"/>
<dbReference type="EMBL" id="JAPZEG010000009">
    <property type="protein sequence ID" value="MDE1203715.1"/>
    <property type="molecule type" value="Genomic_DNA"/>
</dbReference>
<evidence type="ECO:0000313" key="6">
    <source>
        <dbReference type="EMBL" id="MDB8739402.1"/>
    </source>
</evidence>
<evidence type="ECO:0000313" key="7">
    <source>
        <dbReference type="EMBL" id="MDE1203715.1"/>
    </source>
</evidence>
<accession>A0A6N3C8L4</accession>
<dbReference type="EMBL" id="JAPRAY010000005">
    <property type="protein sequence ID" value="MCZ0666894.1"/>
    <property type="molecule type" value="Genomic_DNA"/>
</dbReference>
<reference evidence="9" key="1">
    <citation type="submission" date="2019-11" db="EMBL/GenBank/DDBJ databases">
        <authorList>
            <person name="Feng L."/>
        </authorList>
    </citation>
    <scope>NUCLEOTIDE SEQUENCE</scope>
    <source>
        <strain evidence="9">RgnavusLFYP19</strain>
        <strain evidence="8">RgnavusLFYP36</strain>
    </source>
</reference>
<organism evidence="9">
    <name type="scientific">Mediterraneibacter gnavus</name>
    <name type="common">Ruminococcus gnavus</name>
    <dbReference type="NCBI Taxonomy" id="33038"/>
    <lineage>
        <taxon>Bacteria</taxon>
        <taxon>Bacillati</taxon>
        <taxon>Bacillota</taxon>
        <taxon>Clostridia</taxon>
        <taxon>Lachnospirales</taxon>
        <taxon>Lachnospiraceae</taxon>
        <taxon>Mediterraneibacter</taxon>
    </lineage>
</organism>
<dbReference type="Proteomes" id="UP001297422">
    <property type="component" value="Unassembled WGS sequence"/>
</dbReference>